<reference evidence="2" key="2">
    <citation type="submission" date="2024-10" db="UniProtKB">
        <authorList>
            <consortium name="EnsemblProtists"/>
        </authorList>
    </citation>
    <scope>IDENTIFICATION</scope>
</reference>
<dbReference type="eggNOG" id="ENOG502RVW7">
    <property type="taxonomic scope" value="Eukaryota"/>
</dbReference>
<feature type="compositionally biased region" description="Gly residues" evidence="1">
    <location>
        <begin position="321"/>
        <end position="347"/>
    </location>
</feature>
<organism evidence="2 3">
    <name type="scientific">Emiliania huxleyi (strain CCMP1516)</name>
    <dbReference type="NCBI Taxonomy" id="280463"/>
    <lineage>
        <taxon>Eukaryota</taxon>
        <taxon>Haptista</taxon>
        <taxon>Haptophyta</taxon>
        <taxon>Prymnesiophyceae</taxon>
        <taxon>Isochrysidales</taxon>
        <taxon>Noelaerhabdaceae</taxon>
        <taxon>Emiliania</taxon>
    </lineage>
</organism>
<dbReference type="Proteomes" id="UP000013827">
    <property type="component" value="Unassembled WGS sequence"/>
</dbReference>
<feature type="region of interest" description="Disordered" evidence="1">
    <location>
        <begin position="321"/>
        <end position="355"/>
    </location>
</feature>
<dbReference type="HOGENOM" id="CLU_781754_0_0_1"/>
<dbReference type="InterPro" id="IPR057491">
    <property type="entry name" value="DiatomPyrShell"/>
</dbReference>
<dbReference type="RefSeq" id="XP_005768244.1">
    <property type="nucleotide sequence ID" value="XM_005768187.1"/>
</dbReference>
<name>A0A0D3IX30_EMIH1</name>
<dbReference type="EnsemblProtists" id="EOD15815">
    <property type="protein sequence ID" value="EOD15815"/>
    <property type="gene ID" value="EMIHUDRAFT_459261"/>
</dbReference>
<accession>A0A0D3IX30</accession>
<dbReference type="PaxDb" id="2903-EOD15815"/>
<proteinExistence type="predicted"/>
<evidence type="ECO:0000313" key="3">
    <source>
        <dbReference type="Proteomes" id="UP000013827"/>
    </source>
</evidence>
<dbReference type="Pfam" id="PF25192">
    <property type="entry name" value="DiatomPyrShell"/>
    <property type="match status" value="1"/>
</dbReference>
<dbReference type="GeneID" id="17261966"/>
<dbReference type="KEGG" id="ehx:EMIHUDRAFT_459261"/>
<protein>
    <submittedName>
        <fullName evidence="2">Uncharacterized protein</fullName>
    </submittedName>
</protein>
<evidence type="ECO:0000313" key="2">
    <source>
        <dbReference type="EnsemblProtists" id="EOD15815"/>
    </source>
</evidence>
<reference evidence="3" key="1">
    <citation type="journal article" date="2013" name="Nature">
        <title>Pan genome of the phytoplankton Emiliania underpins its global distribution.</title>
        <authorList>
            <person name="Read B.A."/>
            <person name="Kegel J."/>
            <person name="Klute M.J."/>
            <person name="Kuo A."/>
            <person name="Lefebvre S.C."/>
            <person name="Maumus F."/>
            <person name="Mayer C."/>
            <person name="Miller J."/>
            <person name="Monier A."/>
            <person name="Salamov A."/>
            <person name="Young J."/>
            <person name="Aguilar M."/>
            <person name="Claverie J.M."/>
            <person name="Frickenhaus S."/>
            <person name="Gonzalez K."/>
            <person name="Herman E.K."/>
            <person name="Lin Y.C."/>
            <person name="Napier J."/>
            <person name="Ogata H."/>
            <person name="Sarno A.F."/>
            <person name="Shmutz J."/>
            <person name="Schroeder D."/>
            <person name="de Vargas C."/>
            <person name="Verret F."/>
            <person name="von Dassow P."/>
            <person name="Valentin K."/>
            <person name="Van de Peer Y."/>
            <person name="Wheeler G."/>
            <person name="Dacks J.B."/>
            <person name="Delwiche C.F."/>
            <person name="Dyhrman S.T."/>
            <person name="Glockner G."/>
            <person name="John U."/>
            <person name="Richards T."/>
            <person name="Worden A.Z."/>
            <person name="Zhang X."/>
            <person name="Grigoriev I.V."/>
            <person name="Allen A.E."/>
            <person name="Bidle K."/>
            <person name="Borodovsky M."/>
            <person name="Bowler C."/>
            <person name="Brownlee C."/>
            <person name="Cock J.M."/>
            <person name="Elias M."/>
            <person name="Gladyshev V.N."/>
            <person name="Groth M."/>
            <person name="Guda C."/>
            <person name="Hadaegh A."/>
            <person name="Iglesias-Rodriguez M.D."/>
            <person name="Jenkins J."/>
            <person name="Jones B.M."/>
            <person name="Lawson T."/>
            <person name="Leese F."/>
            <person name="Lindquist E."/>
            <person name="Lobanov A."/>
            <person name="Lomsadze A."/>
            <person name="Malik S.B."/>
            <person name="Marsh M.E."/>
            <person name="Mackinder L."/>
            <person name="Mock T."/>
            <person name="Mueller-Roeber B."/>
            <person name="Pagarete A."/>
            <person name="Parker M."/>
            <person name="Probert I."/>
            <person name="Quesneville H."/>
            <person name="Raines C."/>
            <person name="Rensing S.A."/>
            <person name="Riano-Pachon D.M."/>
            <person name="Richier S."/>
            <person name="Rokitta S."/>
            <person name="Shiraiwa Y."/>
            <person name="Soanes D.M."/>
            <person name="van der Giezen M."/>
            <person name="Wahlund T.M."/>
            <person name="Williams B."/>
            <person name="Wilson W."/>
            <person name="Wolfe G."/>
            <person name="Wurch L.L."/>
        </authorList>
    </citation>
    <scope>NUCLEOTIDE SEQUENCE</scope>
</reference>
<evidence type="ECO:0000256" key="1">
    <source>
        <dbReference type="SAM" id="MobiDB-lite"/>
    </source>
</evidence>
<sequence>MLLSLLGAPWLAPGPSSARLASPAAMQLQGGSLRTWHSPDPWAEEGGFFLGTEGRPMDANVELWSGPDNTAFRMRVYGENGNLRPVRGTVGMRGRHPRSNAIAVRNAGPLEFPMSDVGVFGGGAEQPSIECLESASTVQGGSLRTYPVGPYVDAVQVLLRSDGLPVNATIEIVQGPNTNRQGIELYTDDGRERPIFYILETPGYGSVVEVRNTGPLEFPIAASVVPHSVGMADESFGGGGYGRGGYGGGGGGGYGGGGGGGGGGRYGGGLGGMRPMGGMGGGMTMGGMMGMGQMGGGMGGMPPPRNRAEARMQARAFGMGGGEGRGGAGFGPGGRGGPRGNWQGGGIPFRPPPPY</sequence>
<dbReference type="AlphaFoldDB" id="A0A0D3IX30"/>
<keyword evidence="3" id="KW-1185">Reference proteome</keyword>